<feature type="modified residue" description="FMN phosphoryl threonine" evidence="6">
    <location>
        <position position="167"/>
    </location>
</feature>
<dbReference type="InterPro" id="IPR007329">
    <property type="entry name" value="FMN-bd"/>
</dbReference>
<feature type="domain" description="FMN-binding" evidence="8">
    <location>
        <begin position="95"/>
        <end position="184"/>
    </location>
</feature>
<reference evidence="9" key="1">
    <citation type="submission" date="2020-08" db="EMBL/GenBank/DDBJ databases">
        <title>Genome public.</title>
        <authorList>
            <person name="Liu C."/>
            <person name="Sun Q."/>
        </authorList>
    </citation>
    <scope>NUCLEOTIDE SEQUENCE</scope>
    <source>
        <strain evidence="9">NSJ-50</strain>
    </source>
</reference>
<keyword evidence="5 6" id="KW-0249">Electron transport</keyword>
<comment type="subunit">
    <text evidence="6">The complex is composed of six subunits: RnfA, RnfB, RnfC, RnfD, RnfE and RnfG.</text>
</comment>
<dbReference type="HAMAP" id="MF_00479">
    <property type="entry name" value="RsxG_RnfG"/>
    <property type="match status" value="1"/>
</dbReference>
<keyword evidence="2 6" id="KW-0597">Phosphoprotein</keyword>
<dbReference type="RefSeq" id="WP_262432388.1">
    <property type="nucleotide sequence ID" value="NZ_JACRTE010000012.1"/>
</dbReference>
<evidence type="ECO:0000256" key="3">
    <source>
        <dbReference type="ARBA" id="ARBA00022630"/>
    </source>
</evidence>
<evidence type="ECO:0000256" key="7">
    <source>
        <dbReference type="SAM" id="Phobius"/>
    </source>
</evidence>
<dbReference type="GO" id="GO:0010181">
    <property type="term" value="F:FMN binding"/>
    <property type="evidence" value="ECO:0007669"/>
    <property type="project" value="InterPro"/>
</dbReference>
<keyword evidence="4 6" id="KW-0288">FMN</keyword>
<dbReference type="GO" id="GO:0022900">
    <property type="term" value="P:electron transport chain"/>
    <property type="evidence" value="ECO:0007669"/>
    <property type="project" value="UniProtKB-UniRule"/>
</dbReference>
<keyword evidence="6 7" id="KW-0472">Membrane</keyword>
<dbReference type="GO" id="GO:0009055">
    <property type="term" value="F:electron transfer activity"/>
    <property type="evidence" value="ECO:0007669"/>
    <property type="project" value="InterPro"/>
</dbReference>
<dbReference type="EMBL" id="JACRTE010000012">
    <property type="protein sequence ID" value="MBC8597021.1"/>
    <property type="molecule type" value="Genomic_DNA"/>
</dbReference>
<dbReference type="NCBIfam" id="TIGR01947">
    <property type="entry name" value="rnfG"/>
    <property type="match status" value="1"/>
</dbReference>
<evidence type="ECO:0000256" key="6">
    <source>
        <dbReference type="HAMAP-Rule" id="MF_00479"/>
    </source>
</evidence>
<comment type="function">
    <text evidence="6">Part of a membrane-bound complex that couples electron transfer with translocation of ions across the membrane.</text>
</comment>
<evidence type="ECO:0000313" key="9">
    <source>
        <dbReference type="EMBL" id="MBC8597021.1"/>
    </source>
</evidence>
<evidence type="ECO:0000313" key="10">
    <source>
        <dbReference type="Proteomes" id="UP000647416"/>
    </source>
</evidence>
<evidence type="ECO:0000256" key="2">
    <source>
        <dbReference type="ARBA" id="ARBA00022553"/>
    </source>
</evidence>
<dbReference type="GO" id="GO:0005886">
    <property type="term" value="C:plasma membrane"/>
    <property type="evidence" value="ECO:0007669"/>
    <property type="project" value="UniProtKB-SubCell"/>
</dbReference>
<feature type="transmembrane region" description="Helical" evidence="7">
    <location>
        <begin position="9"/>
        <end position="29"/>
    </location>
</feature>
<keyword evidence="1 6" id="KW-0813">Transport</keyword>
<gene>
    <name evidence="6" type="primary">rnfG</name>
    <name evidence="9" type="ORF">H8706_09095</name>
</gene>
<evidence type="ECO:0000256" key="1">
    <source>
        <dbReference type="ARBA" id="ARBA00022448"/>
    </source>
</evidence>
<dbReference type="InterPro" id="IPR010209">
    <property type="entry name" value="Ion_transpt_RnfG/RsxG"/>
</dbReference>
<comment type="subcellular location">
    <subcellularLocation>
        <location evidence="6">Cell membrane</location>
        <topology evidence="6">Single-pass membrane protein</topology>
    </subcellularLocation>
</comment>
<keyword evidence="6 7" id="KW-0812">Transmembrane</keyword>
<keyword evidence="3 6" id="KW-0285">Flavoprotein</keyword>
<dbReference type="Pfam" id="PF04205">
    <property type="entry name" value="FMN_bind"/>
    <property type="match status" value="1"/>
</dbReference>
<protein>
    <recommendedName>
        <fullName evidence="6">Ion-translocating oxidoreductase complex subunit G</fullName>
        <ecNumber evidence="6">7.-.-.-</ecNumber>
    </recommendedName>
    <alternativeName>
        <fullName evidence="6">Rnf electron transport complex subunit G</fullName>
    </alternativeName>
</protein>
<dbReference type="EC" id="7.-.-.-" evidence="6"/>
<name>A0A926FBT2_9FIRM</name>
<dbReference type="PANTHER" id="PTHR36118">
    <property type="entry name" value="ION-TRANSLOCATING OXIDOREDUCTASE COMPLEX SUBUNIT G"/>
    <property type="match status" value="1"/>
</dbReference>
<dbReference type="PIRSF" id="PIRSF006091">
    <property type="entry name" value="E_trnsport_RnfG"/>
    <property type="match status" value="1"/>
</dbReference>
<comment type="similarity">
    <text evidence="6">Belongs to the RnfG family.</text>
</comment>
<sequence>MKNSNVKEIVMPGVILFLIVFVSVAVLAWCNSATYDKIQAINAENTQKARQNVLSSAKEFEEVSDFKADGIVKNVYKGTDGGKCVGYCVSVAPSGYGGEMEIMVGVDNDLKLTGIDIVSSSETAGLGKNASKESFRSQFEGLTKTVTVKKSAPKKENNEIQALSGATITSNAVADGANSAIEAVEKIKEAE</sequence>
<dbReference type="Proteomes" id="UP000647416">
    <property type="component" value="Unassembled WGS sequence"/>
</dbReference>
<dbReference type="AlphaFoldDB" id="A0A926FBT2"/>
<dbReference type="PANTHER" id="PTHR36118:SF1">
    <property type="entry name" value="ION-TRANSLOCATING OXIDOREDUCTASE COMPLEX SUBUNIT G"/>
    <property type="match status" value="1"/>
</dbReference>
<keyword evidence="6 7" id="KW-1133">Transmembrane helix</keyword>
<evidence type="ECO:0000256" key="4">
    <source>
        <dbReference type="ARBA" id="ARBA00022643"/>
    </source>
</evidence>
<keyword evidence="6" id="KW-1003">Cell membrane</keyword>
<keyword evidence="10" id="KW-1185">Reference proteome</keyword>
<dbReference type="SMART" id="SM00900">
    <property type="entry name" value="FMN_bind"/>
    <property type="match status" value="1"/>
</dbReference>
<organism evidence="9 10">
    <name type="scientific">Qingrenia yutianensis</name>
    <dbReference type="NCBI Taxonomy" id="2763676"/>
    <lineage>
        <taxon>Bacteria</taxon>
        <taxon>Bacillati</taxon>
        <taxon>Bacillota</taxon>
        <taxon>Clostridia</taxon>
        <taxon>Eubacteriales</taxon>
        <taxon>Oscillospiraceae</taxon>
        <taxon>Qingrenia</taxon>
    </lineage>
</organism>
<proteinExistence type="inferred from homology"/>
<comment type="cofactor">
    <cofactor evidence="6">
        <name>FMN</name>
        <dbReference type="ChEBI" id="CHEBI:58210"/>
    </cofactor>
</comment>
<accession>A0A926FBT2</accession>
<keyword evidence="6" id="KW-1278">Translocase</keyword>
<evidence type="ECO:0000259" key="8">
    <source>
        <dbReference type="SMART" id="SM00900"/>
    </source>
</evidence>
<evidence type="ECO:0000256" key="5">
    <source>
        <dbReference type="ARBA" id="ARBA00022982"/>
    </source>
</evidence>
<comment type="caution">
    <text evidence="9">The sequence shown here is derived from an EMBL/GenBank/DDBJ whole genome shotgun (WGS) entry which is preliminary data.</text>
</comment>